<feature type="transmembrane region" description="Helical" evidence="2">
    <location>
        <begin position="142"/>
        <end position="165"/>
    </location>
</feature>
<keyword evidence="4" id="KW-1185">Reference proteome</keyword>
<sequence length="371" mass="38433">MTAGTLTAPSALTVRDEAGWALTWLAVRQIRAGAVVVLAVAAGMTGLVAATARAIVNDPASAESLRALASNPAIRTLFGEPIALDTVGGFTVWRSGTPLALIIAAWTIVATTRVLRGEEAAGRWDLLLAGRTPLRKAVARHLAVLVAAPLVVGAAVAVALAATGVGMRGALVHGVGLALLGVFFAGVAALTAQLFSTRTTATTVAVALLGTSLLVRMIGDGVDALGWLRWASPIGLIALTRPFGDDQWLPLLVLALAAVAVCGAAYTASGRRDLSAGLVPSRATRPARRGDRAGTGRHRPGGGSASRRRRRRSVRRARPRCSHDLLRRRRGPLLRPVDAGRDGSRDGEDLTCPISSPPFSPWACSVCSTSC</sequence>
<keyword evidence="2" id="KW-0812">Transmembrane</keyword>
<feature type="transmembrane region" description="Helical" evidence="2">
    <location>
        <begin position="32"/>
        <end position="56"/>
    </location>
</feature>
<feature type="transmembrane region" description="Helical" evidence="2">
    <location>
        <begin position="248"/>
        <end position="268"/>
    </location>
</feature>
<comment type="caution">
    <text evidence="3">The sequence shown here is derived from an EMBL/GenBank/DDBJ whole genome shotgun (WGS) entry which is preliminary data.</text>
</comment>
<keyword evidence="2" id="KW-0472">Membrane</keyword>
<evidence type="ECO:0000256" key="2">
    <source>
        <dbReference type="SAM" id="Phobius"/>
    </source>
</evidence>
<evidence type="ECO:0000256" key="1">
    <source>
        <dbReference type="SAM" id="MobiDB-lite"/>
    </source>
</evidence>
<dbReference type="EMBL" id="BAAAYN010000039">
    <property type="protein sequence ID" value="GAA3392757.1"/>
    <property type="molecule type" value="Genomic_DNA"/>
</dbReference>
<feature type="region of interest" description="Disordered" evidence="1">
    <location>
        <begin position="332"/>
        <end position="352"/>
    </location>
</feature>
<evidence type="ECO:0000313" key="3">
    <source>
        <dbReference type="EMBL" id="GAA3392757.1"/>
    </source>
</evidence>
<evidence type="ECO:0008006" key="5">
    <source>
        <dbReference type="Google" id="ProtNLM"/>
    </source>
</evidence>
<feature type="transmembrane region" description="Helical" evidence="2">
    <location>
        <begin position="204"/>
        <end position="228"/>
    </location>
</feature>
<feature type="compositionally biased region" description="Basic residues" evidence="1">
    <location>
        <begin position="295"/>
        <end position="318"/>
    </location>
</feature>
<reference evidence="4" key="1">
    <citation type="journal article" date="2019" name="Int. J. Syst. Evol. Microbiol.">
        <title>The Global Catalogue of Microorganisms (GCM) 10K type strain sequencing project: providing services to taxonomists for standard genome sequencing and annotation.</title>
        <authorList>
            <consortium name="The Broad Institute Genomics Platform"/>
            <consortium name="The Broad Institute Genome Sequencing Center for Infectious Disease"/>
            <person name="Wu L."/>
            <person name="Ma J."/>
        </authorList>
    </citation>
    <scope>NUCLEOTIDE SEQUENCE [LARGE SCALE GENOMIC DNA]</scope>
    <source>
        <strain evidence="4">JCM 9458</strain>
    </source>
</reference>
<protein>
    <recommendedName>
        <fullName evidence="5">ABC-2 type transport system permease protein</fullName>
    </recommendedName>
</protein>
<organism evidence="3 4">
    <name type="scientific">Cryptosporangium minutisporangium</name>
    <dbReference type="NCBI Taxonomy" id="113569"/>
    <lineage>
        <taxon>Bacteria</taxon>
        <taxon>Bacillati</taxon>
        <taxon>Actinomycetota</taxon>
        <taxon>Actinomycetes</taxon>
        <taxon>Cryptosporangiales</taxon>
        <taxon>Cryptosporangiaceae</taxon>
        <taxon>Cryptosporangium</taxon>
    </lineage>
</organism>
<feature type="compositionally biased region" description="Basic and acidic residues" evidence="1">
    <location>
        <begin position="338"/>
        <end position="348"/>
    </location>
</feature>
<dbReference type="Proteomes" id="UP001501676">
    <property type="component" value="Unassembled WGS sequence"/>
</dbReference>
<name>A0ABP6T691_9ACTN</name>
<proteinExistence type="predicted"/>
<dbReference type="RefSeq" id="WP_345731186.1">
    <property type="nucleotide sequence ID" value="NZ_BAAAYN010000039.1"/>
</dbReference>
<feature type="region of interest" description="Disordered" evidence="1">
    <location>
        <begin position="277"/>
        <end position="318"/>
    </location>
</feature>
<keyword evidence="2" id="KW-1133">Transmembrane helix</keyword>
<evidence type="ECO:0000313" key="4">
    <source>
        <dbReference type="Proteomes" id="UP001501676"/>
    </source>
</evidence>
<feature type="transmembrane region" description="Helical" evidence="2">
    <location>
        <begin position="171"/>
        <end position="192"/>
    </location>
</feature>
<gene>
    <name evidence="3" type="ORF">GCM10020369_55640</name>
</gene>
<accession>A0ABP6T691</accession>